<name>A0A511M9T4_9NOCA</name>
<comment type="caution">
    <text evidence="1">The sequence shown here is derived from an EMBL/GenBank/DDBJ whole genome shotgun (WGS) entry which is preliminary data.</text>
</comment>
<evidence type="ECO:0000313" key="2">
    <source>
        <dbReference type="Proteomes" id="UP000321424"/>
    </source>
</evidence>
<protein>
    <submittedName>
        <fullName evidence="1">Uncharacterized protein</fullName>
    </submittedName>
</protein>
<reference evidence="1 2" key="1">
    <citation type="submission" date="2019-07" db="EMBL/GenBank/DDBJ databases">
        <title>Whole genome shotgun sequence of Nocardia ninae NBRC 108245.</title>
        <authorList>
            <person name="Hosoyama A."/>
            <person name="Uohara A."/>
            <person name="Ohji S."/>
            <person name="Ichikawa N."/>
        </authorList>
    </citation>
    <scope>NUCLEOTIDE SEQUENCE [LARGE SCALE GENOMIC DNA]</scope>
    <source>
        <strain evidence="1 2">NBRC 108245</strain>
    </source>
</reference>
<dbReference type="Proteomes" id="UP000321424">
    <property type="component" value="Unassembled WGS sequence"/>
</dbReference>
<evidence type="ECO:0000313" key="1">
    <source>
        <dbReference type="EMBL" id="GEM37424.1"/>
    </source>
</evidence>
<dbReference type="AlphaFoldDB" id="A0A511M9T4"/>
<proteinExistence type="predicted"/>
<organism evidence="1 2">
    <name type="scientific">Nocardia ninae NBRC 108245</name>
    <dbReference type="NCBI Taxonomy" id="1210091"/>
    <lineage>
        <taxon>Bacteria</taxon>
        <taxon>Bacillati</taxon>
        <taxon>Actinomycetota</taxon>
        <taxon>Actinomycetes</taxon>
        <taxon>Mycobacteriales</taxon>
        <taxon>Nocardiaceae</taxon>
        <taxon>Nocardia</taxon>
    </lineage>
</organism>
<accession>A0A511M9T4</accession>
<keyword evidence="2" id="KW-1185">Reference proteome</keyword>
<sequence length="150" mass="16539">MLNDCCGPLCRKIAAGADAPERGEALPTEQCGDAPMVGDLLILESDFRCVDREGPKRFHHFEVATAAAVSSVGQVESLRFLCAKAPHSRYSLHARFGVLHVISQARIDSGAVMNLADRRLFRGLTRQSLVRRPFGSWAEFWKEAAPFRLG</sequence>
<gene>
    <name evidence="1" type="ORF">NN4_19430</name>
</gene>
<dbReference type="EMBL" id="BJXA01000009">
    <property type="protein sequence ID" value="GEM37424.1"/>
    <property type="molecule type" value="Genomic_DNA"/>
</dbReference>